<sequence>MDNTKDYPAGNIFEELNAQNAMLDSAQAPDFTFTVGCSTYLTIICC</sequence>
<name>A0A949K0J3_9FIRM</name>
<dbReference type="Proteomes" id="UP000712157">
    <property type="component" value="Unassembled WGS sequence"/>
</dbReference>
<evidence type="ECO:0000313" key="1">
    <source>
        <dbReference type="EMBL" id="MBU9738665.1"/>
    </source>
</evidence>
<reference evidence="1" key="1">
    <citation type="submission" date="2021-06" db="EMBL/GenBank/DDBJ databases">
        <title>Description of novel taxa of the family Lachnospiraceae.</title>
        <authorList>
            <person name="Chaplin A.V."/>
            <person name="Sokolova S.R."/>
            <person name="Pikina A.P."/>
            <person name="Korzhanova M."/>
            <person name="Belova V."/>
            <person name="Korostin D."/>
            <person name="Efimov B.A."/>
        </authorList>
    </citation>
    <scope>NUCLEOTIDE SEQUENCE</scope>
    <source>
        <strain evidence="1">ASD5720</strain>
    </source>
</reference>
<accession>A0A949K0J3</accession>
<gene>
    <name evidence="1" type="ORF">KTH89_19165</name>
</gene>
<dbReference type="EMBL" id="JAHQCW010000039">
    <property type="protein sequence ID" value="MBU9738665.1"/>
    <property type="molecule type" value="Genomic_DNA"/>
</dbReference>
<keyword evidence="2" id="KW-1185">Reference proteome</keyword>
<protein>
    <submittedName>
        <fullName evidence="1">Uncharacterized protein</fullName>
    </submittedName>
</protein>
<proteinExistence type="predicted"/>
<comment type="caution">
    <text evidence="1">The sequence shown here is derived from an EMBL/GenBank/DDBJ whole genome shotgun (WGS) entry which is preliminary data.</text>
</comment>
<dbReference type="AlphaFoldDB" id="A0A949K0J3"/>
<dbReference type="RefSeq" id="WP_238724442.1">
    <property type="nucleotide sequence ID" value="NZ_JAHQCY010000016.1"/>
</dbReference>
<organism evidence="1 2">
    <name type="scientific">Diplocloster agilis</name>
    <dbReference type="NCBI Taxonomy" id="2850323"/>
    <lineage>
        <taxon>Bacteria</taxon>
        <taxon>Bacillati</taxon>
        <taxon>Bacillota</taxon>
        <taxon>Clostridia</taxon>
        <taxon>Lachnospirales</taxon>
        <taxon>Lachnospiraceae</taxon>
        <taxon>Diplocloster</taxon>
    </lineage>
</organism>
<evidence type="ECO:0000313" key="2">
    <source>
        <dbReference type="Proteomes" id="UP000712157"/>
    </source>
</evidence>